<evidence type="ECO:0000256" key="1">
    <source>
        <dbReference type="SAM" id="MobiDB-lite"/>
    </source>
</evidence>
<feature type="region of interest" description="Disordered" evidence="1">
    <location>
        <begin position="39"/>
        <end position="62"/>
    </location>
</feature>
<dbReference type="KEGG" id="blag:BLTE_03730"/>
<evidence type="ECO:0000313" key="2">
    <source>
        <dbReference type="EMBL" id="BBF91688.1"/>
    </source>
</evidence>
<reference evidence="2 3" key="1">
    <citation type="submission" date="2018-08" db="EMBL/GenBank/DDBJ databases">
        <title>Complete genome sequencing of Blastochloris tepida GI.</title>
        <authorList>
            <person name="Tsukatani Y."/>
            <person name="Mori H."/>
        </authorList>
    </citation>
    <scope>NUCLEOTIDE SEQUENCE [LARGE SCALE GENOMIC DNA]</scope>
    <source>
        <strain evidence="2 3">GI</strain>
    </source>
</reference>
<name>A0A348FWK5_9HYPH</name>
<proteinExistence type="predicted"/>
<protein>
    <submittedName>
        <fullName evidence="2">Uncharacterized protein</fullName>
    </submittedName>
</protein>
<dbReference type="Proteomes" id="UP000266934">
    <property type="component" value="Chromosome"/>
</dbReference>
<gene>
    <name evidence="2" type="ORF">BLTE_03730</name>
</gene>
<dbReference type="EMBL" id="AP018907">
    <property type="protein sequence ID" value="BBF91688.1"/>
    <property type="molecule type" value="Genomic_DNA"/>
</dbReference>
<feature type="compositionally biased region" description="Low complexity" evidence="1">
    <location>
        <begin position="50"/>
        <end position="62"/>
    </location>
</feature>
<evidence type="ECO:0000313" key="3">
    <source>
        <dbReference type="Proteomes" id="UP000266934"/>
    </source>
</evidence>
<keyword evidence="3" id="KW-1185">Reference proteome</keyword>
<organism evidence="2 3">
    <name type="scientific">Blastochloris tepida</name>
    <dbReference type="NCBI Taxonomy" id="2233851"/>
    <lineage>
        <taxon>Bacteria</taxon>
        <taxon>Pseudomonadati</taxon>
        <taxon>Pseudomonadota</taxon>
        <taxon>Alphaproteobacteria</taxon>
        <taxon>Hyphomicrobiales</taxon>
        <taxon>Blastochloridaceae</taxon>
        <taxon>Blastochloris</taxon>
    </lineage>
</organism>
<sequence length="62" mass="6399">MMIAAKTKPAVCVMRSNSYGGAAADGLADSRATIADNAPFAQGHRPGQLPRKMMPAPAAMRA</sequence>
<dbReference type="AlphaFoldDB" id="A0A348FWK5"/>
<accession>A0A348FWK5</accession>